<dbReference type="KEGG" id="btp:D805_0429"/>
<evidence type="ECO:0000313" key="2">
    <source>
        <dbReference type="Proteomes" id="UP000011835"/>
    </source>
</evidence>
<keyword evidence="2" id="KW-1185">Reference proteome</keyword>
<dbReference type="EMBL" id="CP004346">
    <property type="protein sequence ID" value="AGH40696.1"/>
    <property type="molecule type" value="Genomic_DNA"/>
</dbReference>
<dbReference type="AlphaFoldDB" id="M4RB52"/>
<name>M4RB52_9BIFI</name>
<sequence length="75" mass="7919">MLPAIDNAGGRPALLRQTSVRYSAIPRAALPLSAVSVVLHTSYLAYLCTPAADTWSMPVGIARVILAVSGVYAHR</sequence>
<dbReference type="Proteomes" id="UP000011835">
    <property type="component" value="Chromosome"/>
</dbReference>
<dbReference type="PATRIC" id="fig|1254439.12.peg.430"/>
<reference evidence="1 2" key="1">
    <citation type="journal article" date="2013" name="Genome Announc.">
        <title>Complete Genome Sequence of the Probiotic Bifidobacterium thermophilum Strain RBL67.</title>
        <authorList>
            <person name="Jans C."/>
            <person name="Lacroix C."/>
            <person name="Follador R."/>
            <person name="Stevens M.J."/>
        </authorList>
    </citation>
    <scope>NUCLEOTIDE SEQUENCE [LARGE SCALE GENOMIC DNA]</scope>
    <source>
        <strain evidence="1 2">RBL67</strain>
    </source>
</reference>
<accession>M4RB52</accession>
<evidence type="ECO:0000313" key="1">
    <source>
        <dbReference type="EMBL" id="AGH40696.1"/>
    </source>
</evidence>
<protein>
    <submittedName>
        <fullName evidence="1">Uncharacterized protein</fullName>
    </submittedName>
</protein>
<proteinExistence type="predicted"/>
<gene>
    <name evidence="1" type="ORF">D805_0429</name>
</gene>
<organism evidence="1 2">
    <name type="scientific">Bifidobacterium thermophilum RBL67</name>
    <dbReference type="NCBI Taxonomy" id="1254439"/>
    <lineage>
        <taxon>Bacteria</taxon>
        <taxon>Bacillati</taxon>
        <taxon>Actinomycetota</taxon>
        <taxon>Actinomycetes</taxon>
        <taxon>Bifidobacteriales</taxon>
        <taxon>Bifidobacteriaceae</taxon>
        <taxon>Bifidobacterium</taxon>
    </lineage>
</organism>
<dbReference type="HOGENOM" id="CLU_2663733_0_0_11"/>